<dbReference type="SMART" id="SM00861">
    <property type="entry name" value="Transket_pyr"/>
    <property type="match status" value="1"/>
</dbReference>
<evidence type="ECO:0000256" key="3">
    <source>
        <dbReference type="ARBA" id="ARBA00013152"/>
    </source>
</evidence>
<dbReference type="InterPro" id="IPR005475">
    <property type="entry name" value="Transketolase-like_Pyr-bd"/>
</dbReference>
<keyword evidence="8 13" id="KW-0786">Thiamine pyrophosphate</keyword>
<feature type="binding site" evidence="13">
    <location>
        <position position="98"/>
    </location>
    <ligand>
        <name>thiamine diphosphate</name>
        <dbReference type="ChEBI" id="CHEBI:58937"/>
    </ligand>
</feature>
<feature type="binding site" evidence="13">
    <location>
        <position position="217"/>
    </location>
    <ligand>
        <name>thiamine diphosphate</name>
        <dbReference type="ChEBI" id="CHEBI:58937"/>
    </ligand>
</feature>
<feature type="binding site" evidence="13">
    <location>
        <position position="188"/>
    </location>
    <ligand>
        <name>thiamine diphosphate</name>
        <dbReference type="ChEBI" id="CHEBI:58937"/>
    </ligand>
</feature>
<name>A0A4Q9DQ60_9BACL</name>
<proteinExistence type="inferred from homology"/>
<comment type="cofactor">
    <cofactor evidence="13">
        <name>thiamine diphosphate</name>
        <dbReference type="ChEBI" id="CHEBI:58937"/>
    </cofactor>
    <text evidence="13">Binds 1 thiamine pyrophosphate per subunit. During the reaction, the substrate forms a covalent intermediate with the cofactor.</text>
</comment>
<feature type="binding site" evidence="13">
    <location>
        <begin position="146"/>
        <end position="148"/>
    </location>
    <ligand>
        <name>thiamine diphosphate</name>
        <dbReference type="ChEBI" id="CHEBI:58937"/>
    </ligand>
</feature>
<dbReference type="GO" id="GO:0006098">
    <property type="term" value="P:pentose-phosphate shunt"/>
    <property type="evidence" value="ECO:0007669"/>
    <property type="project" value="TreeGrafter"/>
</dbReference>
<dbReference type="GO" id="GO:0004802">
    <property type="term" value="F:transketolase activity"/>
    <property type="evidence" value="ECO:0007669"/>
    <property type="project" value="UniProtKB-UniRule"/>
</dbReference>
<feature type="binding site" evidence="12">
    <location>
        <position position="58"/>
    </location>
    <ligand>
        <name>substrate</name>
    </ligand>
</feature>
<feature type="binding site" evidence="14">
    <location>
        <position position="219"/>
    </location>
    <ligand>
        <name>Mg(2+)</name>
        <dbReference type="ChEBI" id="CHEBI:18420"/>
    </ligand>
</feature>
<feature type="domain" description="Transketolase-like pyrimidine-binding" evidence="17">
    <location>
        <begin position="382"/>
        <end position="553"/>
    </location>
</feature>
<dbReference type="Proteomes" id="UP000293142">
    <property type="component" value="Unassembled WGS sequence"/>
</dbReference>
<dbReference type="FunFam" id="3.40.50.970:FF:000003">
    <property type="entry name" value="Transketolase"/>
    <property type="match status" value="1"/>
</dbReference>
<organism evidence="18 19">
    <name type="scientific">Paenibacillus thalictri</name>
    <dbReference type="NCBI Taxonomy" id="2527873"/>
    <lineage>
        <taxon>Bacteria</taxon>
        <taxon>Bacillati</taxon>
        <taxon>Bacillota</taxon>
        <taxon>Bacilli</taxon>
        <taxon>Bacillales</taxon>
        <taxon>Paenibacillaceae</taxon>
        <taxon>Paenibacillus</taxon>
    </lineage>
</organism>
<evidence type="ECO:0000313" key="19">
    <source>
        <dbReference type="Proteomes" id="UP000293142"/>
    </source>
</evidence>
<dbReference type="PROSITE" id="PS00801">
    <property type="entry name" value="TRANSKETOLASE_1"/>
    <property type="match status" value="1"/>
</dbReference>
<feature type="site" description="Important for catalytic activity" evidence="15">
    <location>
        <position position="292"/>
    </location>
</feature>
<evidence type="ECO:0000256" key="1">
    <source>
        <dbReference type="ARBA" id="ARBA00007131"/>
    </source>
</evidence>
<feature type="binding site" evidence="13">
    <location>
        <position position="465"/>
    </location>
    <ligand>
        <name>thiamine diphosphate</name>
        <dbReference type="ChEBI" id="CHEBI:58937"/>
    </ligand>
</feature>
<evidence type="ECO:0000256" key="6">
    <source>
        <dbReference type="ARBA" id="ARBA00022723"/>
    </source>
</evidence>
<keyword evidence="6 14" id="KW-0479">Metal-binding</keyword>
<comment type="caution">
    <text evidence="18">The sequence shown here is derived from an EMBL/GenBank/DDBJ whole genome shotgun (WGS) entry which is preliminary data.</text>
</comment>
<evidence type="ECO:0000259" key="17">
    <source>
        <dbReference type="SMART" id="SM00861"/>
    </source>
</evidence>
<comment type="function">
    <text evidence="16">Catalyzes the transfer of a two-carbon ketol group from a ketose donor to an aldose acceptor, via a covalent intermediate with the cofactor thiamine pyrophosphate.</text>
</comment>
<dbReference type="SUPFAM" id="SSF52518">
    <property type="entry name" value="Thiamin diphosphate-binding fold (THDP-binding)"/>
    <property type="match status" value="2"/>
</dbReference>
<feature type="binding site" evidence="12">
    <location>
        <position position="501"/>
    </location>
    <ligand>
        <name>substrate</name>
    </ligand>
</feature>
<dbReference type="InterPro" id="IPR055152">
    <property type="entry name" value="Transketolase-like_C_2"/>
</dbReference>
<dbReference type="InterPro" id="IPR029061">
    <property type="entry name" value="THDP-binding"/>
</dbReference>
<evidence type="ECO:0000313" key="18">
    <source>
        <dbReference type="EMBL" id="TBL78556.1"/>
    </source>
</evidence>
<dbReference type="InterPro" id="IPR049557">
    <property type="entry name" value="Transketolase_CS"/>
</dbReference>
<keyword evidence="19" id="KW-1185">Reference proteome</keyword>
<feature type="binding site" evidence="12">
    <location>
        <position position="548"/>
    </location>
    <ligand>
        <name>substrate</name>
    </ligand>
</feature>
<dbReference type="EMBL" id="SIRE01000009">
    <property type="protein sequence ID" value="TBL78556.1"/>
    <property type="molecule type" value="Genomic_DNA"/>
</dbReference>
<accession>A0A4Q9DQ60</accession>
<dbReference type="InterPro" id="IPR020826">
    <property type="entry name" value="Transketolase_BS"/>
</dbReference>
<evidence type="ECO:0000256" key="12">
    <source>
        <dbReference type="PIRSR" id="PIRSR605478-2"/>
    </source>
</evidence>
<feature type="binding site" evidence="12">
    <location>
        <position position="412"/>
    </location>
    <ligand>
        <name>substrate</name>
    </ligand>
</feature>
<dbReference type="OrthoDB" id="8732661at2"/>
<dbReference type="EC" id="2.2.1.1" evidence="3 10"/>
<dbReference type="CDD" id="cd02012">
    <property type="entry name" value="TPP_TK"/>
    <property type="match status" value="1"/>
</dbReference>
<dbReference type="PANTHER" id="PTHR43522:SF2">
    <property type="entry name" value="TRANSKETOLASE 1-RELATED"/>
    <property type="match status" value="1"/>
</dbReference>
<dbReference type="NCBIfam" id="TIGR00232">
    <property type="entry name" value="tktlase_bact"/>
    <property type="match status" value="1"/>
</dbReference>
<dbReference type="PANTHER" id="PTHR43522">
    <property type="entry name" value="TRANSKETOLASE"/>
    <property type="match status" value="1"/>
</dbReference>
<dbReference type="GO" id="GO:0046872">
    <property type="term" value="F:metal ion binding"/>
    <property type="evidence" value="ECO:0007669"/>
    <property type="project" value="UniProtKB-KW"/>
</dbReference>
<evidence type="ECO:0000256" key="11">
    <source>
        <dbReference type="PIRSR" id="PIRSR605478-1"/>
    </source>
</evidence>
<dbReference type="PROSITE" id="PS00802">
    <property type="entry name" value="TRANSKETOLASE_2"/>
    <property type="match status" value="1"/>
</dbReference>
<evidence type="ECO:0000256" key="15">
    <source>
        <dbReference type="PIRSR" id="PIRSR605478-5"/>
    </source>
</evidence>
<comment type="cofactor">
    <cofactor evidence="16">
        <name>Mg(2+)</name>
        <dbReference type="ChEBI" id="CHEBI:18420"/>
    </cofactor>
    <cofactor evidence="16">
        <name>Ca(2+)</name>
        <dbReference type="ChEBI" id="CHEBI:29108"/>
    </cofactor>
    <cofactor evidence="16">
        <name>Mn(2+)</name>
        <dbReference type="ChEBI" id="CHEBI:29035"/>
    </cofactor>
    <cofactor evidence="16">
        <name>Co(2+)</name>
        <dbReference type="ChEBI" id="CHEBI:48828"/>
    </cofactor>
    <text evidence="16">Binds 1 Mg(2+) ion per subunit. Can also utilize other divalent metal cations, such as Ca(2+), Mn(2+) and Co(2+).</text>
</comment>
<dbReference type="GO" id="GO:0005829">
    <property type="term" value="C:cytosol"/>
    <property type="evidence" value="ECO:0007669"/>
    <property type="project" value="TreeGrafter"/>
</dbReference>
<evidence type="ECO:0000256" key="7">
    <source>
        <dbReference type="ARBA" id="ARBA00022842"/>
    </source>
</evidence>
<dbReference type="Pfam" id="PF22613">
    <property type="entry name" value="Transketolase_C_1"/>
    <property type="match status" value="1"/>
</dbReference>
<feature type="site" description="Important for catalytic activity" evidence="15">
    <location>
        <position position="58"/>
    </location>
</feature>
<comment type="subunit">
    <text evidence="2 16">Homodimer.</text>
</comment>
<comment type="cofactor">
    <cofactor evidence="14">
        <name>Mg(2+)</name>
        <dbReference type="ChEBI" id="CHEBI:18420"/>
    </cofactor>
    <text evidence="14">Binds 1 Mg(2+) ion per subunit. Can also utilize other divalent metal cations, such as Ca(2+), Mn(2+) and Co(2+).</text>
</comment>
<dbReference type="InterPro" id="IPR005478">
    <property type="entry name" value="Transketolase_bac-like"/>
</dbReference>
<protein>
    <recommendedName>
        <fullName evidence="4 10">Transketolase</fullName>
        <ecNumber evidence="3 10">2.2.1.1</ecNumber>
    </recommendedName>
</protein>
<comment type="catalytic activity">
    <reaction evidence="9 16">
        <text>D-sedoheptulose 7-phosphate + D-glyceraldehyde 3-phosphate = aldehydo-D-ribose 5-phosphate + D-xylulose 5-phosphate</text>
        <dbReference type="Rhea" id="RHEA:10508"/>
        <dbReference type="ChEBI" id="CHEBI:57483"/>
        <dbReference type="ChEBI" id="CHEBI:57737"/>
        <dbReference type="ChEBI" id="CHEBI:58273"/>
        <dbReference type="ChEBI" id="CHEBI:59776"/>
        <dbReference type="EC" id="2.2.1.1"/>
    </reaction>
</comment>
<sequence length="692" mass="74189">MSCLRAAAIIGGSTSSRSQIKKRRKVKIMPITQTIDQLAIDTIRTLSIDATNSANSGHPGLPMGAAPMAYALWAKLLNHNPGHAKWFNRDRFVLSAGHGSMLLYSLLHLSGYQVSLDDLKQFRKLNSKTPGHPEFGHTDGVEATTGPLGQGIAMAVGMAMAEAHLAAKFNQNDFPVVDHYTYALVGDGCLMEGISYEAMSMAGHMKLGKLIVLYDSNDISLDGKLGLSFGEQIQKRAESAHWEYLRVEDGNDVAQIVKAIEAAKQNQSQPTLIEVRTIIGYGSKAAGTSKVHGAPLGKEEGKATKQAYGWQYEEEFTVPAEVKAHYAQLKQEGQAKEEAWNRLVASYNEQHPALGQELAQVVDGSVTIDAADILTFDSSKTLSTRVASGQAINHYIKSVPSIFGGSADLSHSTMTNIAGDQVFAVDSYSARNVYFGVREHAMGAAGNGMALHGGVKPFVSTFFVFSDYLRPAIRLAALQKLPVIYVFTHDSIAVGEDGPTHEPVEHLAALRTIPGLTVIRPSDANETASAWAYALQQQEGPVALVLSRQNLPIYEATKAAGVDGVAKGAYVLAETNSEPEVILIGTGSEVSLAVSAKEELESENISVRVVAMPSRELFNRQSAAYKEAVLPSSVTKRLTLEAGISLGWEYYAGPSGKVLSIDTFGASGSGPEVMESFGFSTSNVVQLVKSLL</sequence>
<dbReference type="FunFam" id="3.40.50.970:FF:000004">
    <property type="entry name" value="Transketolase"/>
    <property type="match status" value="1"/>
</dbReference>
<dbReference type="Gene3D" id="3.40.50.920">
    <property type="match status" value="1"/>
</dbReference>
<feature type="binding site" evidence="12">
    <location>
        <position position="292"/>
    </location>
    <ligand>
        <name>substrate</name>
    </ligand>
</feature>
<dbReference type="InterPro" id="IPR033247">
    <property type="entry name" value="Transketolase_fam"/>
</dbReference>
<evidence type="ECO:0000256" key="14">
    <source>
        <dbReference type="PIRSR" id="PIRSR605478-4"/>
    </source>
</evidence>
<feature type="binding site" evidence="12">
    <location>
        <position position="385"/>
    </location>
    <ligand>
        <name>substrate</name>
    </ligand>
</feature>
<dbReference type="Pfam" id="PF02779">
    <property type="entry name" value="Transket_pyr"/>
    <property type="match status" value="1"/>
</dbReference>
<feature type="binding site" evidence="13">
    <location>
        <position position="292"/>
    </location>
    <ligand>
        <name>thiamine diphosphate</name>
        <dbReference type="ChEBI" id="CHEBI:58937"/>
    </ligand>
</feature>
<keyword evidence="5 16" id="KW-0808">Transferase</keyword>
<evidence type="ECO:0000256" key="5">
    <source>
        <dbReference type="ARBA" id="ARBA00022679"/>
    </source>
</evidence>
<dbReference type="InterPro" id="IPR005474">
    <property type="entry name" value="Transketolase_N"/>
</dbReference>
<dbReference type="CDD" id="cd07033">
    <property type="entry name" value="TPP_PYR_DXS_TK_like"/>
    <property type="match status" value="1"/>
</dbReference>
<feature type="binding site" evidence="12">
    <location>
        <position position="497"/>
    </location>
    <ligand>
        <name>substrate</name>
    </ligand>
</feature>
<dbReference type="Gene3D" id="3.40.50.970">
    <property type="match status" value="2"/>
</dbReference>
<keyword evidence="16" id="KW-0106">Calcium</keyword>
<dbReference type="SUPFAM" id="SSF52922">
    <property type="entry name" value="TK C-terminal domain-like"/>
    <property type="match status" value="1"/>
</dbReference>
<evidence type="ECO:0000256" key="10">
    <source>
        <dbReference type="NCBIfam" id="TIGR00232"/>
    </source>
</evidence>
<dbReference type="AlphaFoldDB" id="A0A4Q9DQ60"/>
<feature type="binding site" evidence="14">
    <location>
        <position position="187"/>
    </location>
    <ligand>
        <name>Mg(2+)</name>
        <dbReference type="ChEBI" id="CHEBI:18420"/>
    </ligand>
</feature>
<evidence type="ECO:0000256" key="9">
    <source>
        <dbReference type="ARBA" id="ARBA00049473"/>
    </source>
</evidence>
<gene>
    <name evidence="18" type="primary">tkt</name>
    <name evidence="18" type="ORF">EYB31_13710</name>
</gene>
<dbReference type="Pfam" id="PF00456">
    <property type="entry name" value="Transketolase_N"/>
    <property type="match status" value="1"/>
</dbReference>
<feature type="binding site" evidence="12">
    <location>
        <position position="489"/>
    </location>
    <ligand>
        <name>substrate</name>
    </ligand>
</feature>
<evidence type="ECO:0000256" key="16">
    <source>
        <dbReference type="RuleBase" id="RU004996"/>
    </source>
</evidence>
<dbReference type="FunFam" id="3.40.50.920:FF:000003">
    <property type="entry name" value="Transketolase"/>
    <property type="match status" value="1"/>
</dbReference>
<dbReference type="InterPro" id="IPR009014">
    <property type="entry name" value="Transketo_C/PFOR_II"/>
</dbReference>
<feature type="binding site" evidence="14">
    <location>
        <position position="217"/>
    </location>
    <ligand>
        <name>Mg(2+)</name>
        <dbReference type="ChEBI" id="CHEBI:18420"/>
    </ligand>
</feature>
<reference evidence="18 19" key="1">
    <citation type="submission" date="2019-02" db="EMBL/GenBank/DDBJ databases">
        <title>Paenibacillus sp. nov., isolated from surface-sterilized tissue of Thalictrum simplex L.</title>
        <authorList>
            <person name="Tuo L."/>
        </authorList>
    </citation>
    <scope>NUCLEOTIDE SEQUENCE [LARGE SCALE GENOMIC DNA]</scope>
    <source>
        <strain evidence="18 19">N2SHLJ1</strain>
    </source>
</reference>
<feature type="active site" description="Proton donor" evidence="11">
    <location>
        <position position="439"/>
    </location>
</feature>
<evidence type="ECO:0000256" key="13">
    <source>
        <dbReference type="PIRSR" id="PIRSR605478-3"/>
    </source>
</evidence>
<evidence type="ECO:0000256" key="4">
    <source>
        <dbReference type="ARBA" id="ARBA00016662"/>
    </source>
</evidence>
<comment type="similarity">
    <text evidence="1 16">Belongs to the transketolase family.</text>
</comment>
<evidence type="ECO:0000256" key="2">
    <source>
        <dbReference type="ARBA" id="ARBA00011738"/>
    </source>
</evidence>
<keyword evidence="7 14" id="KW-0460">Magnesium</keyword>
<evidence type="ECO:0000256" key="8">
    <source>
        <dbReference type="ARBA" id="ARBA00023052"/>
    </source>
</evidence>